<dbReference type="GO" id="GO:0016491">
    <property type="term" value="F:oxidoreductase activity"/>
    <property type="evidence" value="ECO:0007669"/>
    <property type="project" value="InterPro"/>
</dbReference>
<dbReference type="InterPro" id="IPR013740">
    <property type="entry name" value="Redoxin"/>
</dbReference>
<keyword evidence="3" id="KW-0413">Isomerase</keyword>
<gene>
    <name evidence="3" type="ORF">C7419_10856</name>
</gene>
<dbReference type="InterPro" id="IPR050553">
    <property type="entry name" value="Thioredoxin_ResA/DsbE_sf"/>
</dbReference>
<accession>A0A316ELW0</accession>
<evidence type="ECO:0000256" key="1">
    <source>
        <dbReference type="SAM" id="SignalP"/>
    </source>
</evidence>
<dbReference type="Pfam" id="PF08534">
    <property type="entry name" value="Redoxin"/>
    <property type="match status" value="1"/>
</dbReference>
<keyword evidence="4" id="KW-1185">Reference proteome</keyword>
<dbReference type="PANTHER" id="PTHR42852:SF17">
    <property type="entry name" value="THIOREDOXIN-LIKE PROTEIN HI_1115"/>
    <property type="match status" value="1"/>
</dbReference>
<organism evidence="3 4">
    <name type="scientific">Cupriavidus plantarum</name>
    <dbReference type="NCBI Taxonomy" id="942865"/>
    <lineage>
        <taxon>Bacteria</taxon>
        <taxon>Pseudomonadati</taxon>
        <taxon>Pseudomonadota</taxon>
        <taxon>Betaproteobacteria</taxon>
        <taxon>Burkholderiales</taxon>
        <taxon>Burkholderiaceae</taxon>
        <taxon>Cupriavidus</taxon>
    </lineage>
</organism>
<dbReference type="AlphaFoldDB" id="A0A316ELW0"/>
<proteinExistence type="predicted"/>
<protein>
    <submittedName>
        <fullName evidence="3">Thiol-disulfide isomerase/thioredoxin</fullName>
    </submittedName>
</protein>
<dbReference type="EMBL" id="QGGT01000008">
    <property type="protein sequence ID" value="PWK31915.1"/>
    <property type="molecule type" value="Genomic_DNA"/>
</dbReference>
<dbReference type="PANTHER" id="PTHR42852">
    <property type="entry name" value="THIOL:DISULFIDE INTERCHANGE PROTEIN DSBE"/>
    <property type="match status" value="1"/>
</dbReference>
<dbReference type="InterPro" id="IPR036249">
    <property type="entry name" value="Thioredoxin-like_sf"/>
</dbReference>
<dbReference type="InterPro" id="IPR013766">
    <property type="entry name" value="Thioredoxin_domain"/>
</dbReference>
<comment type="caution">
    <text evidence="3">The sequence shown here is derived from an EMBL/GenBank/DDBJ whole genome shotgun (WGS) entry which is preliminary data.</text>
</comment>
<reference evidence="3 4" key="1">
    <citation type="submission" date="2018-05" db="EMBL/GenBank/DDBJ databases">
        <title>Genomic Encyclopedia of Type Strains, Phase IV (KMG-V): Genome sequencing to study the core and pangenomes of soil and plant-associated prokaryotes.</title>
        <authorList>
            <person name="Whitman W."/>
        </authorList>
    </citation>
    <scope>NUCLEOTIDE SEQUENCE [LARGE SCALE GENOMIC DNA]</scope>
    <source>
        <strain evidence="3 4">SLV-132</strain>
    </source>
</reference>
<evidence type="ECO:0000259" key="2">
    <source>
        <dbReference type="PROSITE" id="PS51352"/>
    </source>
</evidence>
<feature type="domain" description="Thioredoxin" evidence="2">
    <location>
        <begin position="29"/>
        <end position="168"/>
    </location>
</feature>
<evidence type="ECO:0000313" key="3">
    <source>
        <dbReference type="EMBL" id="PWK31915.1"/>
    </source>
</evidence>
<dbReference type="Gene3D" id="3.40.30.10">
    <property type="entry name" value="Glutaredoxin"/>
    <property type="match status" value="1"/>
</dbReference>
<evidence type="ECO:0000313" key="4">
    <source>
        <dbReference type="Proteomes" id="UP000245754"/>
    </source>
</evidence>
<dbReference type="RefSeq" id="WP_109585280.1">
    <property type="nucleotide sequence ID" value="NZ_JBEFLL010000024.1"/>
</dbReference>
<name>A0A316ELW0_9BURK</name>
<dbReference type="PROSITE" id="PS51318">
    <property type="entry name" value="TAT"/>
    <property type="match status" value="1"/>
</dbReference>
<dbReference type="GO" id="GO:0016853">
    <property type="term" value="F:isomerase activity"/>
    <property type="evidence" value="ECO:0007669"/>
    <property type="project" value="UniProtKB-KW"/>
</dbReference>
<keyword evidence="1" id="KW-0732">Signal</keyword>
<dbReference type="PROSITE" id="PS51352">
    <property type="entry name" value="THIOREDOXIN_2"/>
    <property type="match status" value="1"/>
</dbReference>
<dbReference type="Proteomes" id="UP000245754">
    <property type="component" value="Unassembled WGS sequence"/>
</dbReference>
<dbReference type="OrthoDB" id="9811352at2"/>
<dbReference type="SUPFAM" id="SSF52833">
    <property type="entry name" value="Thioredoxin-like"/>
    <property type="match status" value="1"/>
</dbReference>
<dbReference type="InterPro" id="IPR006311">
    <property type="entry name" value="TAT_signal"/>
</dbReference>
<feature type="signal peptide" evidence="1">
    <location>
        <begin position="1"/>
        <end position="28"/>
    </location>
</feature>
<feature type="chain" id="PRO_5016414199" evidence="1">
    <location>
        <begin position="29"/>
        <end position="168"/>
    </location>
</feature>
<sequence>MRARRRFLTLALAAGLASVAGVGGVAGAAEVGDVVTLPAVQLLDGRTVPPSHWAGKPLVIEVWASWCPFCALQNPRLQALYDSTRKAGHPLQVLTISIDKEPKVAADYLKQRGYTFPATMDSPDLRKALGPRKGLPELYVLDARGRVVQKELGEMLDDDVAALARYAK</sequence>
<dbReference type="CDD" id="cd02966">
    <property type="entry name" value="TlpA_like_family"/>
    <property type="match status" value="1"/>
</dbReference>